<keyword evidence="5" id="KW-1185">Reference proteome</keyword>
<dbReference type="InterPro" id="IPR017850">
    <property type="entry name" value="Alkaline_phosphatase_core_sf"/>
</dbReference>
<comment type="similarity">
    <text evidence="1">Belongs to the sulfatase family.</text>
</comment>
<gene>
    <name evidence="4" type="ORF">ACFQ4B_35495</name>
</gene>
<dbReference type="PANTHER" id="PTHR42693">
    <property type="entry name" value="ARYLSULFATASE FAMILY MEMBER"/>
    <property type="match status" value="1"/>
</dbReference>
<evidence type="ECO:0000259" key="3">
    <source>
        <dbReference type="Pfam" id="PF00884"/>
    </source>
</evidence>
<dbReference type="Gene3D" id="3.40.720.10">
    <property type="entry name" value="Alkaline Phosphatase, subunit A"/>
    <property type="match status" value="1"/>
</dbReference>
<dbReference type="SUPFAM" id="SSF53649">
    <property type="entry name" value="Alkaline phosphatase-like"/>
    <property type="match status" value="1"/>
</dbReference>
<keyword evidence="2" id="KW-0378">Hydrolase</keyword>
<reference evidence="5" key="1">
    <citation type="journal article" date="2019" name="Int. J. Syst. Evol. Microbiol.">
        <title>The Global Catalogue of Microorganisms (GCM) 10K type strain sequencing project: providing services to taxonomists for standard genome sequencing and annotation.</title>
        <authorList>
            <consortium name="The Broad Institute Genomics Platform"/>
            <consortium name="The Broad Institute Genome Sequencing Center for Infectious Disease"/>
            <person name="Wu L."/>
            <person name="Ma J."/>
        </authorList>
    </citation>
    <scope>NUCLEOTIDE SEQUENCE [LARGE SCALE GENOMIC DNA]</scope>
    <source>
        <strain evidence="5">CCUG 53270</strain>
    </source>
</reference>
<feature type="domain" description="Sulfatase N-terminal" evidence="3">
    <location>
        <begin position="5"/>
        <end position="391"/>
    </location>
</feature>
<evidence type="ECO:0000313" key="5">
    <source>
        <dbReference type="Proteomes" id="UP001597180"/>
    </source>
</evidence>
<protein>
    <submittedName>
        <fullName evidence="4">Sulfatase-like hydrolase/transferase</fullName>
    </submittedName>
</protein>
<dbReference type="CDD" id="cd16035">
    <property type="entry name" value="sulfatase_like"/>
    <property type="match status" value="1"/>
</dbReference>
<dbReference type="InterPro" id="IPR000917">
    <property type="entry name" value="Sulfatase_N"/>
</dbReference>
<name>A0ABW3UWS8_9BACL</name>
<sequence length="586" mass="66215">MNKRPNFLLIMVDEERYPPVYESTELKTWREQNLLAQEFLRSNGLEFQRHYAASVACSPSRATLFTGHYPSLHGVTQTSGPGKGPFGAGIFWLDPNTVPTIGDYFEAAGYQTFYKGKWHISHSDILIPGTYQSFPSYDPQTGVPGPQRVDLYLNADRLAPYGFHGWVGPEPHGSSPHDSGSSSAIGLAGRDQVFAAETVELIERLDREQREHPSAESKPWFIVSSFVNPHDITLFGEITRQLPQFNFEVDPTIPDIPPPPTWTESLSTKPRAQRSYRDLYPRVFQPTGNSNFYRQLYFQLQKNVDQQIGKVLQSLRSSSFYEDTIVIFSSDHGEMLGAHGGMHQKWYNAYEETIHVPLLMHNPKLFNGRKTTDILTSHVDLLPTMLGLAGIDADVVQQSLKNDHTEVHPLVGRDLSPLILGEGKPDRAGEPLYFMTDDDPTTNAVKHGLLGIPYEPVVQPKHIETVIAELHTNGRSEIWKYSVYFDNPQFWSNPGIKDEQTHQAPALLKDGTFRQIHQSICFTTVKTEPVPNQYELYNVTADPLEVTNLAFPSNTTDESRKIQRRMSVLLKEQRQKKRLSPSSGNV</sequence>
<proteinExistence type="inferred from homology"/>
<dbReference type="Proteomes" id="UP001597180">
    <property type="component" value="Unassembled WGS sequence"/>
</dbReference>
<organism evidence="4 5">
    <name type="scientific">Paenibacillus vulneris</name>
    <dbReference type="NCBI Taxonomy" id="1133364"/>
    <lineage>
        <taxon>Bacteria</taxon>
        <taxon>Bacillati</taxon>
        <taxon>Bacillota</taxon>
        <taxon>Bacilli</taxon>
        <taxon>Bacillales</taxon>
        <taxon>Paenibacillaceae</taxon>
        <taxon>Paenibacillus</taxon>
    </lineage>
</organism>
<dbReference type="RefSeq" id="WP_377740819.1">
    <property type="nucleotide sequence ID" value="NZ_BAABJG010000013.1"/>
</dbReference>
<evidence type="ECO:0000313" key="4">
    <source>
        <dbReference type="EMBL" id="MFD1225398.1"/>
    </source>
</evidence>
<accession>A0ABW3UWS8</accession>
<evidence type="ECO:0000256" key="1">
    <source>
        <dbReference type="ARBA" id="ARBA00008779"/>
    </source>
</evidence>
<dbReference type="EMBL" id="JBHTLU010000059">
    <property type="protein sequence ID" value="MFD1225398.1"/>
    <property type="molecule type" value="Genomic_DNA"/>
</dbReference>
<dbReference type="PANTHER" id="PTHR42693:SF53">
    <property type="entry name" value="ENDO-4-O-SULFATASE"/>
    <property type="match status" value="1"/>
</dbReference>
<comment type="caution">
    <text evidence="4">The sequence shown here is derived from an EMBL/GenBank/DDBJ whole genome shotgun (WGS) entry which is preliminary data.</text>
</comment>
<dbReference type="InterPro" id="IPR050738">
    <property type="entry name" value="Sulfatase"/>
</dbReference>
<evidence type="ECO:0000256" key="2">
    <source>
        <dbReference type="ARBA" id="ARBA00022801"/>
    </source>
</evidence>
<dbReference type="Pfam" id="PF00884">
    <property type="entry name" value="Sulfatase"/>
    <property type="match status" value="1"/>
</dbReference>